<sequence>MSQEEQPQGKWRQRRASSSSPPKSRWDSPPLQNVSTMSSPTRTSAGSPVSCPICLGTPENKSFSDTCFHEFCFTCLLEWSKIKSECPLCKQPFTRIIHSVRSMDQYEEYQVPEEQPETGESMDDWLYYALNPYVRSAMLNRDPRRRHAIARRFRHFHYQDFVIPRDPRPPRPHRPRPHATGDFRRQVYEDHMWSQLLPDVTGTFREATPRFFRENPAMTHRLVPWLNRELSILVVHSGDPQQIQRLIDMILELIKSHSILSPAFRRHVEPHVGTRAKHFQHEFYTFARSPYDVTGYDQHVHFEHRHEQEDSSDSGSEIEVLEELSPSRSSTARTHISNDILGSPFSRKIGEPFRINGICGGSAAHRCGVIAAGDLLLAVNGNMVSNMNTKALEDILSAASAAEVTTLLIQKENSLSDYAESIQSQLKMEQQRPGF</sequence>
<evidence type="ECO:0000256" key="5">
    <source>
        <dbReference type="ARBA" id="ARBA00022771"/>
    </source>
</evidence>
<dbReference type="PROSITE" id="PS00518">
    <property type="entry name" value="ZF_RING_1"/>
    <property type="match status" value="1"/>
</dbReference>
<feature type="region of interest" description="Disordered" evidence="16">
    <location>
        <begin position="1"/>
        <end position="48"/>
    </location>
</feature>
<dbReference type="Gene3D" id="3.30.40.10">
    <property type="entry name" value="Zinc/RING finger domain, C3HC4 (zinc finger)"/>
    <property type="match status" value="1"/>
</dbReference>
<reference evidence="19" key="1">
    <citation type="submission" date="2023-07" db="EMBL/GenBank/DDBJ databases">
        <title>Chromosome-level genome assembly of Artemia franciscana.</title>
        <authorList>
            <person name="Jo E."/>
        </authorList>
    </citation>
    <scope>NUCLEOTIDE SEQUENCE</scope>
    <source>
        <tissue evidence="19">Whole body</tissue>
    </source>
</reference>
<dbReference type="InterPro" id="IPR036034">
    <property type="entry name" value="PDZ_sf"/>
</dbReference>
<dbReference type="SMART" id="SM00228">
    <property type="entry name" value="PDZ"/>
    <property type="match status" value="1"/>
</dbReference>
<dbReference type="InterPro" id="IPR058746">
    <property type="entry name" value="Znf_RING-type_Topors"/>
</dbReference>
<dbReference type="AlphaFoldDB" id="A0AA88II11"/>
<feature type="compositionally biased region" description="Low complexity" evidence="16">
    <location>
        <begin position="16"/>
        <end position="30"/>
    </location>
</feature>
<dbReference type="PANTHER" id="PTHR46077:SF1">
    <property type="entry name" value="TOP1 BINDING ARGININE_SERINE RICH PROTEIN, E3 UBIQUITIN LIGASE"/>
    <property type="match status" value="1"/>
</dbReference>
<feature type="region of interest" description="Disordered" evidence="16">
    <location>
        <begin position="305"/>
        <end position="335"/>
    </location>
</feature>
<dbReference type="FunFam" id="3.30.40.10:FF:000136">
    <property type="entry name" value="E3 ubiquitin-protein ligase Topors"/>
    <property type="match status" value="1"/>
</dbReference>
<protein>
    <recommendedName>
        <fullName evidence="10">E3 ubiquitin-protein ligase Topors</fullName>
        <ecNumber evidence="2">2.3.2.27</ecNumber>
    </recommendedName>
    <alternativeName>
        <fullName evidence="11">RING-type E3 ubiquitin transferase Topors</fullName>
    </alternativeName>
    <alternativeName>
        <fullName evidence="13">SUMO1-protein E3 ligase Topors</fullName>
    </alternativeName>
    <alternativeName>
        <fullName evidence="12">Topoisomerase I-binding RING finger protein</fullName>
    </alternativeName>
    <alternativeName>
        <fullName evidence="14">Topoisomerase I-binding arginine/serine-rich protein</fullName>
    </alternativeName>
</protein>
<keyword evidence="3" id="KW-0808">Transferase</keyword>
<dbReference type="GO" id="GO:0006513">
    <property type="term" value="P:protein monoubiquitination"/>
    <property type="evidence" value="ECO:0007669"/>
    <property type="project" value="TreeGrafter"/>
</dbReference>
<evidence type="ECO:0000256" key="4">
    <source>
        <dbReference type="ARBA" id="ARBA00022723"/>
    </source>
</evidence>
<keyword evidence="9" id="KW-0804">Transcription</keyword>
<evidence type="ECO:0000256" key="12">
    <source>
        <dbReference type="ARBA" id="ARBA00076940"/>
    </source>
</evidence>
<dbReference type="InterPro" id="IPR001478">
    <property type="entry name" value="PDZ"/>
</dbReference>
<dbReference type="GO" id="GO:0000209">
    <property type="term" value="P:protein polyubiquitination"/>
    <property type="evidence" value="ECO:0007669"/>
    <property type="project" value="TreeGrafter"/>
</dbReference>
<dbReference type="SUPFAM" id="SSF50156">
    <property type="entry name" value="PDZ domain-like"/>
    <property type="match status" value="1"/>
</dbReference>
<feature type="compositionally biased region" description="Polar residues" evidence="16">
    <location>
        <begin position="326"/>
        <end position="335"/>
    </location>
</feature>
<keyword evidence="20" id="KW-1185">Reference proteome</keyword>
<evidence type="ECO:0000256" key="15">
    <source>
        <dbReference type="PROSITE-ProRule" id="PRU00175"/>
    </source>
</evidence>
<comment type="caution">
    <text evidence="19">The sequence shown here is derived from an EMBL/GenBank/DDBJ whole genome shotgun (WGS) entry which is preliminary data.</text>
</comment>
<dbReference type="PANTHER" id="PTHR46077">
    <property type="entry name" value="E3 UBIQUITIN-PROTEIN LIGASE TOPORS"/>
    <property type="match status" value="1"/>
</dbReference>
<evidence type="ECO:0000259" key="17">
    <source>
        <dbReference type="PROSITE" id="PS50089"/>
    </source>
</evidence>
<evidence type="ECO:0000256" key="11">
    <source>
        <dbReference type="ARBA" id="ARBA00076856"/>
    </source>
</evidence>
<dbReference type="SUPFAM" id="SSF57850">
    <property type="entry name" value="RING/U-box"/>
    <property type="match status" value="1"/>
</dbReference>
<dbReference type="InterPro" id="IPR041489">
    <property type="entry name" value="PDZ_6"/>
</dbReference>
<evidence type="ECO:0000313" key="20">
    <source>
        <dbReference type="Proteomes" id="UP001187531"/>
    </source>
</evidence>
<evidence type="ECO:0000256" key="6">
    <source>
        <dbReference type="ARBA" id="ARBA00022786"/>
    </source>
</evidence>
<dbReference type="InterPro" id="IPR058745">
    <property type="entry name" value="PWI_Topors"/>
</dbReference>
<evidence type="ECO:0000256" key="10">
    <source>
        <dbReference type="ARBA" id="ARBA00071236"/>
    </source>
</evidence>
<dbReference type="GO" id="GO:0008270">
    <property type="term" value="F:zinc ion binding"/>
    <property type="evidence" value="ECO:0007669"/>
    <property type="project" value="UniProtKB-KW"/>
</dbReference>
<dbReference type="Proteomes" id="UP001187531">
    <property type="component" value="Unassembled WGS sequence"/>
</dbReference>
<evidence type="ECO:0000256" key="3">
    <source>
        <dbReference type="ARBA" id="ARBA00022679"/>
    </source>
</evidence>
<name>A0AA88II11_ARTSF</name>
<proteinExistence type="predicted"/>
<evidence type="ECO:0000256" key="8">
    <source>
        <dbReference type="ARBA" id="ARBA00023015"/>
    </source>
</evidence>
<dbReference type="CDD" id="cd16574">
    <property type="entry name" value="RING-HC_Topors"/>
    <property type="match status" value="1"/>
</dbReference>
<accession>A0AA88II11</accession>
<dbReference type="PROSITE" id="PS50106">
    <property type="entry name" value="PDZ"/>
    <property type="match status" value="1"/>
</dbReference>
<keyword evidence="5 15" id="KW-0863">Zinc-finger</keyword>
<evidence type="ECO:0000256" key="7">
    <source>
        <dbReference type="ARBA" id="ARBA00022833"/>
    </source>
</evidence>
<dbReference type="Pfam" id="PF26084">
    <property type="entry name" value="PWI_Topors"/>
    <property type="match status" value="1"/>
</dbReference>
<evidence type="ECO:0000256" key="13">
    <source>
        <dbReference type="ARBA" id="ARBA00079040"/>
    </source>
</evidence>
<evidence type="ECO:0000256" key="9">
    <source>
        <dbReference type="ARBA" id="ARBA00023163"/>
    </source>
</evidence>
<keyword evidence="6" id="KW-0833">Ubl conjugation pathway</keyword>
<organism evidence="19 20">
    <name type="scientific">Artemia franciscana</name>
    <name type="common">Brine shrimp</name>
    <name type="synonym">Artemia sanfranciscana</name>
    <dbReference type="NCBI Taxonomy" id="6661"/>
    <lineage>
        <taxon>Eukaryota</taxon>
        <taxon>Metazoa</taxon>
        <taxon>Ecdysozoa</taxon>
        <taxon>Arthropoda</taxon>
        <taxon>Crustacea</taxon>
        <taxon>Branchiopoda</taxon>
        <taxon>Anostraca</taxon>
        <taxon>Artemiidae</taxon>
        <taxon>Artemia</taxon>
    </lineage>
</organism>
<evidence type="ECO:0000256" key="2">
    <source>
        <dbReference type="ARBA" id="ARBA00012483"/>
    </source>
</evidence>
<dbReference type="EMBL" id="JAVRJZ010000005">
    <property type="protein sequence ID" value="KAK2722212.1"/>
    <property type="molecule type" value="Genomic_DNA"/>
</dbReference>
<feature type="domain" description="RING-type" evidence="17">
    <location>
        <begin position="51"/>
        <end position="90"/>
    </location>
</feature>
<dbReference type="InterPro" id="IPR017907">
    <property type="entry name" value="Znf_RING_CS"/>
</dbReference>
<gene>
    <name evidence="19" type="ORF">QYM36_002687</name>
</gene>
<dbReference type="InterPro" id="IPR018957">
    <property type="entry name" value="Znf_C3HC4_RING-type"/>
</dbReference>
<dbReference type="PROSITE" id="PS50089">
    <property type="entry name" value="ZF_RING_2"/>
    <property type="match status" value="1"/>
</dbReference>
<evidence type="ECO:0000256" key="1">
    <source>
        <dbReference type="ARBA" id="ARBA00000900"/>
    </source>
</evidence>
<dbReference type="SMART" id="SM00184">
    <property type="entry name" value="RING"/>
    <property type="match status" value="1"/>
</dbReference>
<dbReference type="Pfam" id="PF00097">
    <property type="entry name" value="zf-C3HC4"/>
    <property type="match status" value="1"/>
</dbReference>
<dbReference type="EC" id="2.3.2.27" evidence="2"/>
<keyword evidence="4" id="KW-0479">Metal-binding</keyword>
<evidence type="ECO:0000259" key="18">
    <source>
        <dbReference type="PROSITE" id="PS50106"/>
    </source>
</evidence>
<dbReference type="Pfam" id="PF17820">
    <property type="entry name" value="PDZ_6"/>
    <property type="match status" value="1"/>
</dbReference>
<comment type="catalytic activity">
    <reaction evidence="1">
        <text>S-ubiquitinyl-[E2 ubiquitin-conjugating enzyme]-L-cysteine + [acceptor protein]-L-lysine = [E2 ubiquitin-conjugating enzyme]-L-cysteine + N(6)-ubiquitinyl-[acceptor protein]-L-lysine.</text>
        <dbReference type="EC" id="2.3.2.27"/>
    </reaction>
</comment>
<keyword evidence="8" id="KW-0805">Transcription regulation</keyword>
<feature type="compositionally biased region" description="Polar residues" evidence="16">
    <location>
        <begin position="31"/>
        <end position="47"/>
    </location>
</feature>
<evidence type="ECO:0000256" key="14">
    <source>
        <dbReference type="ARBA" id="ARBA00079184"/>
    </source>
</evidence>
<dbReference type="GO" id="GO:0061630">
    <property type="term" value="F:ubiquitin protein ligase activity"/>
    <property type="evidence" value="ECO:0007669"/>
    <property type="project" value="UniProtKB-EC"/>
</dbReference>
<dbReference type="Gene3D" id="2.30.42.10">
    <property type="match status" value="1"/>
</dbReference>
<evidence type="ECO:0000313" key="19">
    <source>
        <dbReference type="EMBL" id="KAK2722212.1"/>
    </source>
</evidence>
<evidence type="ECO:0000256" key="16">
    <source>
        <dbReference type="SAM" id="MobiDB-lite"/>
    </source>
</evidence>
<dbReference type="InterPro" id="IPR001841">
    <property type="entry name" value="Znf_RING"/>
</dbReference>
<dbReference type="InterPro" id="IPR013083">
    <property type="entry name" value="Znf_RING/FYVE/PHD"/>
</dbReference>
<keyword evidence="7" id="KW-0862">Zinc</keyword>
<feature type="domain" description="PDZ" evidence="18">
    <location>
        <begin position="355"/>
        <end position="411"/>
    </location>
</feature>